<dbReference type="Pfam" id="PF20499">
    <property type="entry name" value="DUF6729"/>
    <property type="match status" value="1"/>
</dbReference>
<organism evidence="3 4">
    <name type="scientific">Amphibalanus amphitrite</name>
    <name type="common">Striped barnacle</name>
    <name type="synonym">Balanus amphitrite</name>
    <dbReference type="NCBI Taxonomy" id="1232801"/>
    <lineage>
        <taxon>Eukaryota</taxon>
        <taxon>Metazoa</taxon>
        <taxon>Ecdysozoa</taxon>
        <taxon>Arthropoda</taxon>
        <taxon>Crustacea</taxon>
        <taxon>Multicrustacea</taxon>
        <taxon>Cirripedia</taxon>
        <taxon>Thoracica</taxon>
        <taxon>Thoracicalcarea</taxon>
        <taxon>Balanomorpha</taxon>
        <taxon>Balanoidea</taxon>
        <taxon>Balanidae</taxon>
        <taxon>Amphibalaninae</taxon>
        <taxon>Amphibalanus</taxon>
    </lineage>
</organism>
<comment type="caution">
    <text evidence="3">The sequence shown here is derived from an EMBL/GenBank/DDBJ whole genome shotgun (WGS) entry which is preliminary data.</text>
</comment>
<feature type="domain" description="DUF6729" evidence="2">
    <location>
        <begin position="146"/>
        <end position="297"/>
    </location>
</feature>
<dbReference type="Proteomes" id="UP000440578">
    <property type="component" value="Unassembled WGS sequence"/>
</dbReference>
<evidence type="ECO:0000259" key="2">
    <source>
        <dbReference type="Pfam" id="PF20499"/>
    </source>
</evidence>
<reference evidence="3 4" key="1">
    <citation type="submission" date="2019-07" db="EMBL/GenBank/DDBJ databases">
        <title>Draft genome assembly of a fouling barnacle, Amphibalanus amphitrite (Darwin, 1854): The first reference genome for Thecostraca.</title>
        <authorList>
            <person name="Kim W."/>
        </authorList>
    </citation>
    <scope>NUCLEOTIDE SEQUENCE [LARGE SCALE GENOMIC DNA]</scope>
    <source>
        <strain evidence="3">SNU_AA5</strain>
        <tissue evidence="3">Soma without cirri and trophi</tissue>
    </source>
</reference>
<sequence>MPKEGRSRVWWCRRLSEFAAGSAFGRGEMPGQGTWARQQVEGIRLCPAHYGASSDGRGQPIRCRCNWHKPADSRRTAPGAAHLGGRRRTPGAAHLGGRRRTPGAAHLGGRRRTPGAAHLGGRRRTPGAAHLGGRRPRSRCRFEVGAHSCRSLMSKGPYRRVRRVLDASGWYYLAGEYHSCGQCAGTFVSYDHRLLRQLPDGRRGLFPAVLTHKLACDRDVVVSMRGRTLGNSPTACRNRTAELHDETWGALATAYYDDVRRHREGAKALRQAPISYDVLQRPPAVPSAAWFLACHVNRGHRLTELTPPGHEPLLPNYRAPREYTGELIGLDLLGTQSELGVPTEMELLDAAIDQLTDEQVAAAADDGEAPDDLEAATAAPLDADESDSGDSDGTAYGGIRTRIMWCRELLEMTGLQLYPINETTLITW</sequence>
<evidence type="ECO:0000256" key="1">
    <source>
        <dbReference type="SAM" id="MobiDB-lite"/>
    </source>
</evidence>
<evidence type="ECO:0000313" key="4">
    <source>
        <dbReference type="Proteomes" id="UP000440578"/>
    </source>
</evidence>
<protein>
    <recommendedName>
        <fullName evidence="2">DUF6729 domain-containing protein</fullName>
    </recommendedName>
</protein>
<evidence type="ECO:0000313" key="3">
    <source>
        <dbReference type="EMBL" id="KAF0289207.1"/>
    </source>
</evidence>
<accession>A0A6A4UZB1</accession>
<name>A0A6A4UZB1_AMPAM</name>
<dbReference type="InterPro" id="IPR046616">
    <property type="entry name" value="DUF6729"/>
</dbReference>
<dbReference type="EMBL" id="VIIS01002051">
    <property type="protein sequence ID" value="KAF0289207.1"/>
    <property type="molecule type" value="Genomic_DNA"/>
</dbReference>
<keyword evidence="4" id="KW-1185">Reference proteome</keyword>
<proteinExistence type="predicted"/>
<dbReference type="PANTHER" id="PTHR24401:SF29">
    <property type="entry name" value="SI:CH211-243P7.3-RELATED"/>
    <property type="match status" value="1"/>
</dbReference>
<feature type="region of interest" description="Disordered" evidence="1">
    <location>
        <begin position="69"/>
        <end position="136"/>
    </location>
</feature>
<dbReference type="PANTHER" id="PTHR24401">
    <property type="entry name" value="SI:CH211-243P7.3-RELATED"/>
    <property type="match status" value="1"/>
</dbReference>
<dbReference type="AlphaFoldDB" id="A0A6A4UZB1"/>
<gene>
    <name evidence="3" type="ORF">FJT64_012479</name>
</gene>